<evidence type="ECO:0000313" key="1">
    <source>
        <dbReference type="EMBL" id="CDI04420.1"/>
    </source>
</evidence>
<comment type="caution">
    <text evidence="1">The sequence shown here is derived from an EMBL/GenBank/DDBJ whole genome shotgun (WGS) entry which is preliminary data.</text>
</comment>
<organism evidence="1 2">
    <name type="scientific">Candidatus Competibacter denitrificans Run_A_D11</name>
    <dbReference type="NCBI Taxonomy" id="1400863"/>
    <lineage>
        <taxon>Bacteria</taxon>
        <taxon>Pseudomonadati</taxon>
        <taxon>Pseudomonadota</taxon>
        <taxon>Gammaproteobacteria</taxon>
        <taxon>Candidatus Competibacteraceae</taxon>
        <taxon>Candidatus Competibacter</taxon>
    </lineage>
</organism>
<evidence type="ECO:0000313" key="2">
    <source>
        <dbReference type="Proteomes" id="UP000035760"/>
    </source>
</evidence>
<keyword evidence="2" id="KW-1185">Reference proteome</keyword>
<accession>W6MCX0</accession>
<dbReference type="EMBL" id="CBTJ020000111">
    <property type="protein sequence ID" value="CDI04420.1"/>
    <property type="molecule type" value="Genomic_DNA"/>
</dbReference>
<dbReference type="AlphaFoldDB" id="W6MCX0"/>
<gene>
    <name evidence="1" type="ORF">BN873_980021</name>
</gene>
<reference evidence="1" key="2">
    <citation type="submission" date="2014-03" db="EMBL/GenBank/DDBJ databases">
        <title>Candidatus Competibacter-lineage genomes retrieved from metagenomes reveal functional metabolic diversity.</title>
        <authorList>
            <person name="McIlroy S.J."/>
            <person name="Albertsen M."/>
            <person name="Andresen E.K."/>
            <person name="Saunders A.M."/>
            <person name="Kristiansen R."/>
            <person name="Stokholm-Bjerregaard M."/>
            <person name="Nielsen K.L."/>
            <person name="Nielsen P.H."/>
        </authorList>
    </citation>
    <scope>NUCLEOTIDE SEQUENCE</scope>
    <source>
        <strain evidence="1">Run_A_D11</strain>
    </source>
</reference>
<name>W6MCX0_9GAMM</name>
<reference evidence="1" key="1">
    <citation type="submission" date="2013-07" db="EMBL/GenBank/DDBJ databases">
        <authorList>
            <person name="McIlroy S."/>
        </authorList>
    </citation>
    <scope>NUCLEOTIDE SEQUENCE [LARGE SCALE GENOMIC DNA]</scope>
    <source>
        <strain evidence="1">Run_A_D11</strain>
    </source>
</reference>
<sequence>MSCSNPKLNMPNLPKDFIELCHSVTAKRPKTVIDHILEHGFITTEELKEIYGYNHPPRAIRDVREHGIPLETFRVMSSDGRKIAAYRFGDVKTKRFTKLSGRTGLSKKIKDALTEKYGCKCFIYLEEIDGRELQIDHRVPYEVGGDGESVELDPEDFMLLSGSANRAKSWSCEHCENWKNTKDRTICLTCYWAYPENYSHIAMRQIRRLDLVWQEDEVTTYEKLKTKARFLEKEIPLFVKEIIENEIRRRST</sequence>
<dbReference type="STRING" id="1400863.BN873_980021"/>
<dbReference type="Proteomes" id="UP000035760">
    <property type="component" value="Unassembled WGS sequence"/>
</dbReference>
<proteinExistence type="predicted"/>
<protein>
    <submittedName>
        <fullName evidence="1">HNH nuclease</fullName>
    </submittedName>
</protein>